<name>A0A1X2FJD8_9MYCO</name>
<reference evidence="1 2" key="1">
    <citation type="submission" date="2016-01" db="EMBL/GenBank/DDBJ databases">
        <title>The new phylogeny of the genus Mycobacterium.</title>
        <authorList>
            <person name="Tarcisio F."/>
            <person name="Conor M."/>
            <person name="Antonella G."/>
            <person name="Elisabetta G."/>
            <person name="Giulia F.S."/>
            <person name="Sara T."/>
            <person name="Anna F."/>
            <person name="Clotilde B."/>
            <person name="Roberto B."/>
            <person name="Veronica D.S."/>
            <person name="Fabio R."/>
            <person name="Monica P."/>
            <person name="Olivier J."/>
            <person name="Enrico T."/>
            <person name="Nicola S."/>
        </authorList>
    </citation>
    <scope>NUCLEOTIDE SEQUENCE [LARGE SCALE GENOMIC DNA]</scope>
    <source>
        <strain evidence="1 2">ATCC 700010</strain>
    </source>
</reference>
<dbReference type="Proteomes" id="UP000193964">
    <property type="component" value="Unassembled WGS sequence"/>
</dbReference>
<evidence type="ECO:0000313" key="2">
    <source>
        <dbReference type="Proteomes" id="UP000193964"/>
    </source>
</evidence>
<sequence length="72" mass="8030">MKPNDFRGRTFRAGDLVELREEAEKGFHIVYRVRCVCADGALQLDNLSGNNGLTVPAEDIHTDVFAARARPE</sequence>
<evidence type="ECO:0000313" key="1">
    <source>
        <dbReference type="EMBL" id="ORX18532.1"/>
    </source>
</evidence>
<comment type="caution">
    <text evidence="1">The sequence shown here is derived from an EMBL/GenBank/DDBJ whole genome shotgun (WGS) entry which is preliminary data.</text>
</comment>
<accession>A0A1X2FJD8</accession>
<proteinExistence type="predicted"/>
<dbReference type="EMBL" id="LQQA01000005">
    <property type="protein sequence ID" value="ORX18532.1"/>
    <property type="molecule type" value="Genomic_DNA"/>
</dbReference>
<gene>
    <name evidence="1" type="ORF">AWC31_14640</name>
</gene>
<protein>
    <submittedName>
        <fullName evidence="1">Uncharacterized protein</fullName>
    </submittedName>
</protein>
<dbReference type="AlphaFoldDB" id="A0A1X2FJD8"/>
<organism evidence="1 2">
    <name type="scientific">Mycolicibacterium wolinskyi</name>
    <dbReference type="NCBI Taxonomy" id="59750"/>
    <lineage>
        <taxon>Bacteria</taxon>
        <taxon>Bacillati</taxon>
        <taxon>Actinomycetota</taxon>
        <taxon>Actinomycetes</taxon>
        <taxon>Mycobacteriales</taxon>
        <taxon>Mycobacteriaceae</taxon>
        <taxon>Mycolicibacterium</taxon>
    </lineage>
</organism>